<sequence length="192" mass="22229">MIMYMNIVIASDLHLALTDKSQLEELFMTIQENRDHLIQYLSWVEGMTSLEPLAAYIDQCDYNYWAGTDISFVIVYQEKIVGRIGLHYINRHNRNGAIGYWLKKSVEGKGIISACCKKLIDYAFEKVGLERLELKAAVQNQRSRSVAERMGFQQEGIMRNAEIVNGTFNDLVLYAMLKEDWEQARRDEIHAI</sequence>
<name>A0A928YQJ3_9SPHI</name>
<gene>
    <name evidence="2" type="ORF">C4F49_08090</name>
</gene>
<dbReference type="Proteomes" id="UP000616201">
    <property type="component" value="Unassembled WGS sequence"/>
</dbReference>
<dbReference type="Gene3D" id="3.40.630.30">
    <property type="match status" value="1"/>
</dbReference>
<evidence type="ECO:0000313" key="2">
    <source>
        <dbReference type="EMBL" id="MBE8713637.1"/>
    </source>
</evidence>
<protein>
    <submittedName>
        <fullName evidence="2">N-acetyltransferase</fullName>
    </submittedName>
</protein>
<dbReference type="GO" id="GO:1990189">
    <property type="term" value="F:protein N-terminal-serine acetyltransferase activity"/>
    <property type="evidence" value="ECO:0007669"/>
    <property type="project" value="TreeGrafter"/>
</dbReference>
<comment type="caution">
    <text evidence="2">The sequence shown here is derived from an EMBL/GenBank/DDBJ whole genome shotgun (WGS) entry which is preliminary data.</text>
</comment>
<dbReference type="SUPFAM" id="SSF55729">
    <property type="entry name" value="Acyl-CoA N-acyltransferases (Nat)"/>
    <property type="match status" value="1"/>
</dbReference>
<evidence type="ECO:0000313" key="3">
    <source>
        <dbReference type="Proteomes" id="UP000616201"/>
    </source>
</evidence>
<dbReference type="InterPro" id="IPR000182">
    <property type="entry name" value="GNAT_dom"/>
</dbReference>
<keyword evidence="3" id="KW-1185">Reference proteome</keyword>
<dbReference type="PANTHER" id="PTHR43441">
    <property type="entry name" value="RIBOSOMAL-PROTEIN-SERINE ACETYLTRANSFERASE"/>
    <property type="match status" value="1"/>
</dbReference>
<dbReference type="AlphaFoldDB" id="A0A928YQJ3"/>
<dbReference type="Pfam" id="PF13302">
    <property type="entry name" value="Acetyltransf_3"/>
    <property type="match status" value="1"/>
</dbReference>
<dbReference type="GO" id="GO:0008999">
    <property type="term" value="F:protein-N-terminal-alanine acetyltransferase activity"/>
    <property type="evidence" value="ECO:0007669"/>
    <property type="project" value="TreeGrafter"/>
</dbReference>
<dbReference type="InterPro" id="IPR016181">
    <property type="entry name" value="Acyl_CoA_acyltransferase"/>
</dbReference>
<dbReference type="PANTHER" id="PTHR43441:SF12">
    <property type="entry name" value="RIBOSOMAL N-ACETYLTRANSFERASE YDAF-RELATED"/>
    <property type="match status" value="1"/>
</dbReference>
<reference evidence="2" key="1">
    <citation type="submission" date="2018-02" db="EMBL/GenBank/DDBJ databases">
        <authorList>
            <person name="Vasarhelyi B.M."/>
            <person name="Deshmukh S."/>
            <person name="Balint B."/>
            <person name="Kukolya J."/>
        </authorList>
    </citation>
    <scope>NUCLEOTIDE SEQUENCE</scope>
    <source>
        <strain evidence="2">KB22</strain>
    </source>
</reference>
<accession>A0A928YQJ3</accession>
<dbReference type="GO" id="GO:0005737">
    <property type="term" value="C:cytoplasm"/>
    <property type="evidence" value="ECO:0007669"/>
    <property type="project" value="TreeGrafter"/>
</dbReference>
<dbReference type="EMBL" id="PRDK01000005">
    <property type="protein sequence ID" value="MBE8713637.1"/>
    <property type="molecule type" value="Genomic_DNA"/>
</dbReference>
<evidence type="ECO:0000259" key="1">
    <source>
        <dbReference type="PROSITE" id="PS51186"/>
    </source>
</evidence>
<organism evidence="2 3">
    <name type="scientific">Sphingobacterium hungaricum</name>
    <dbReference type="NCBI Taxonomy" id="2082723"/>
    <lineage>
        <taxon>Bacteria</taxon>
        <taxon>Pseudomonadati</taxon>
        <taxon>Bacteroidota</taxon>
        <taxon>Sphingobacteriia</taxon>
        <taxon>Sphingobacteriales</taxon>
        <taxon>Sphingobacteriaceae</taxon>
        <taxon>Sphingobacterium</taxon>
    </lineage>
</organism>
<dbReference type="PROSITE" id="PS51186">
    <property type="entry name" value="GNAT"/>
    <property type="match status" value="1"/>
</dbReference>
<proteinExistence type="predicted"/>
<feature type="domain" description="N-acetyltransferase" evidence="1">
    <location>
        <begin position="28"/>
        <end position="178"/>
    </location>
</feature>
<dbReference type="InterPro" id="IPR051908">
    <property type="entry name" value="Ribosomal_N-acetyltransferase"/>
</dbReference>
<dbReference type="CDD" id="cd04301">
    <property type="entry name" value="NAT_SF"/>
    <property type="match status" value="1"/>
</dbReference>